<dbReference type="SUPFAM" id="SSF63393">
    <property type="entry name" value="RNA polymerase subunits"/>
    <property type="match status" value="1"/>
</dbReference>
<dbReference type="GO" id="GO:0000775">
    <property type="term" value="C:chromosome, centromeric region"/>
    <property type="evidence" value="ECO:0007669"/>
    <property type="project" value="UniProtKB-SubCell"/>
</dbReference>
<keyword evidence="11" id="KW-1185">Reference proteome</keyword>
<evidence type="ECO:0000313" key="11">
    <source>
        <dbReference type="Proteomes" id="UP000799439"/>
    </source>
</evidence>
<comment type="subcellular location">
    <subcellularLocation>
        <location evidence="2">Chromosome</location>
        <location evidence="2">Centromere</location>
    </subcellularLocation>
    <subcellularLocation>
        <location evidence="1 8">Nucleus</location>
    </subcellularLocation>
</comment>
<keyword evidence="7" id="KW-0137">Centromere</keyword>
<reference evidence="10" key="1">
    <citation type="journal article" date="2020" name="Stud. Mycol.">
        <title>101 Dothideomycetes genomes: a test case for predicting lifestyles and emergence of pathogens.</title>
        <authorList>
            <person name="Haridas S."/>
            <person name="Albert R."/>
            <person name="Binder M."/>
            <person name="Bloem J."/>
            <person name="Labutti K."/>
            <person name="Salamov A."/>
            <person name="Andreopoulos B."/>
            <person name="Baker S."/>
            <person name="Barry K."/>
            <person name="Bills G."/>
            <person name="Bluhm B."/>
            <person name="Cannon C."/>
            <person name="Castanera R."/>
            <person name="Culley D."/>
            <person name="Daum C."/>
            <person name="Ezra D."/>
            <person name="Gonzalez J."/>
            <person name="Henrissat B."/>
            <person name="Kuo A."/>
            <person name="Liang C."/>
            <person name="Lipzen A."/>
            <person name="Lutzoni F."/>
            <person name="Magnuson J."/>
            <person name="Mondo S."/>
            <person name="Nolan M."/>
            <person name="Ohm R."/>
            <person name="Pangilinan J."/>
            <person name="Park H.-J."/>
            <person name="Ramirez L."/>
            <person name="Alfaro M."/>
            <person name="Sun H."/>
            <person name="Tritt A."/>
            <person name="Yoshinaga Y."/>
            <person name="Zwiers L.-H."/>
            <person name="Turgeon B."/>
            <person name="Goodwin S."/>
            <person name="Spatafora J."/>
            <person name="Crous P."/>
            <person name="Grigoriev I."/>
        </authorList>
    </citation>
    <scope>NUCLEOTIDE SEQUENCE</scope>
    <source>
        <strain evidence="10">CBS 260.36</strain>
    </source>
</reference>
<dbReference type="EMBL" id="ML996082">
    <property type="protein sequence ID" value="KAF2155895.1"/>
    <property type="molecule type" value="Genomic_DNA"/>
</dbReference>
<gene>
    <name evidence="10" type="ORF">K461DRAFT_290870</name>
</gene>
<dbReference type="PIRSF" id="PIRSF025023">
    <property type="entry name" value="Spt4"/>
    <property type="match status" value="1"/>
</dbReference>
<name>A0A9P4MIE5_9PEZI</name>
<proteinExistence type="inferred from homology"/>
<evidence type="ECO:0000256" key="1">
    <source>
        <dbReference type="ARBA" id="ARBA00004123"/>
    </source>
</evidence>
<evidence type="ECO:0000256" key="7">
    <source>
        <dbReference type="ARBA" id="ARBA00023328"/>
    </source>
</evidence>
<dbReference type="InterPro" id="IPR009287">
    <property type="entry name" value="Spt4"/>
</dbReference>
<organism evidence="10 11">
    <name type="scientific">Myriangium duriaei CBS 260.36</name>
    <dbReference type="NCBI Taxonomy" id="1168546"/>
    <lineage>
        <taxon>Eukaryota</taxon>
        <taxon>Fungi</taxon>
        <taxon>Dikarya</taxon>
        <taxon>Ascomycota</taxon>
        <taxon>Pezizomycotina</taxon>
        <taxon>Dothideomycetes</taxon>
        <taxon>Dothideomycetidae</taxon>
        <taxon>Myriangiales</taxon>
        <taxon>Myriangiaceae</taxon>
        <taxon>Myriangium</taxon>
    </lineage>
</organism>
<evidence type="ECO:0000256" key="3">
    <source>
        <dbReference type="ARBA" id="ARBA00010464"/>
    </source>
</evidence>
<accession>A0A9P4MIE5</accession>
<dbReference type="AlphaFoldDB" id="A0A9P4MIE5"/>
<dbReference type="Pfam" id="PF06093">
    <property type="entry name" value="Spt4"/>
    <property type="match status" value="1"/>
</dbReference>
<keyword evidence="6 8" id="KW-0539">Nucleus</keyword>
<evidence type="ECO:0000256" key="5">
    <source>
        <dbReference type="ARBA" id="ARBA00023163"/>
    </source>
</evidence>
<feature type="domain" description="Spt4/RpoE2 zinc finger" evidence="9">
    <location>
        <begin position="14"/>
        <end position="91"/>
    </location>
</feature>
<dbReference type="GO" id="GO:0140673">
    <property type="term" value="P:transcription elongation-coupled chromatin remodeling"/>
    <property type="evidence" value="ECO:0007669"/>
    <property type="project" value="InterPro"/>
</dbReference>
<evidence type="ECO:0000259" key="9">
    <source>
        <dbReference type="SMART" id="SM01389"/>
    </source>
</evidence>
<dbReference type="PANTHER" id="PTHR12882:SF1">
    <property type="entry name" value="TRANSCRIPTION ELONGATION FACTOR SPT4"/>
    <property type="match status" value="1"/>
</dbReference>
<dbReference type="CDD" id="cd07973">
    <property type="entry name" value="Spt4"/>
    <property type="match status" value="1"/>
</dbReference>
<dbReference type="GO" id="GO:0006355">
    <property type="term" value="P:regulation of DNA-templated transcription"/>
    <property type="evidence" value="ECO:0007669"/>
    <property type="project" value="InterPro"/>
</dbReference>
<keyword evidence="5 8" id="KW-0804">Transcription</keyword>
<dbReference type="PANTHER" id="PTHR12882">
    <property type="entry name" value="SUPPRESSOR OF TY 4"/>
    <property type="match status" value="1"/>
</dbReference>
<dbReference type="GO" id="GO:0032044">
    <property type="term" value="C:DSIF complex"/>
    <property type="evidence" value="ECO:0007669"/>
    <property type="project" value="TreeGrafter"/>
</dbReference>
<comment type="caution">
    <text evidence="10">The sequence shown here is derived from an EMBL/GenBank/DDBJ whole genome shotgun (WGS) entry which is preliminary data.</text>
</comment>
<evidence type="ECO:0000256" key="4">
    <source>
        <dbReference type="ARBA" id="ARBA00020182"/>
    </source>
</evidence>
<evidence type="ECO:0000256" key="6">
    <source>
        <dbReference type="ARBA" id="ARBA00023242"/>
    </source>
</evidence>
<dbReference type="InterPro" id="IPR022800">
    <property type="entry name" value="Spt4/RpoE2_Znf"/>
</dbReference>
<evidence type="ECO:0000256" key="8">
    <source>
        <dbReference type="PIRNR" id="PIRNR025023"/>
    </source>
</evidence>
<dbReference type="OrthoDB" id="248751at2759"/>
<sequence length="121" mass="13207">MTTAFVAPGSHRMLRACLICSIVQTQSRFFNNGCPNCESFLELAGNTDSIQDCTSQVFEGLITMSDPGQSWVAKWQRLEGYVPGVYAVKVQGILPDDVLQTIEGAGIRYVPRDGSNSTDDL</sequence>
<comment type="similarity">
    <text evidence="3 8">Belongs to the SPT4 family.</text>
</comment>
<dbReference type="Gene3D" id="3.30.40.210">
    <property type="match status" value="1"/>
</dbReference>
<dbReference type="SMART" id="SM01389">
    <property type="entry name" value="Spt4"/>
    <property type="match status" value="1"/>
</dbReference>
<dbReference type="InterPro" id="IPR029040">
    <property type="entry name" value="RPABC4/Spt4"/>
</dbReference>
<comment type="function">
    <text evidence="8">The SPT4-SPT5 complex mediates both activation and inhibition of transcription elongation, and plays a role in pre-mRNA processing. This complex seems to be important for the stability of the RNA polymerase II elongation machinery on the chromatin template but not for the inherent ability of this machinery to translocate down the gene.</text>
</comment>
<dbReference type="InterPro" id="IPR038510">
    <property type="entry name" value="Spt4_sf"/>
</dbReference>
<dbReference type="Proteomes" id="UP000799439">
    <property type="component" value="Unassembled WGS sequence"/>
</dbReference>
<evidence type="ECO:0000313" key="10">
    <source>
        <dbReference type="EMBL" id="KAF2155895.1"/>
    </source>
</evidence>
<dbReference type="GO" id="GO:0008270">
    <property type="term" value="F:zinc ion binding"/>
    <property type="evidence" value="ECO:0007669"/>
    <property type="project" value="InterPro"/>
</dbReference>
<dbReference type="GO" id="GO:0000993">
    <property type="term" value="F:RNA polymerase II complex binding"/>
    <property type="evidence" value="ECO:0007669"/>
    <property type="project" value="TreeGrafter"/>
</dbReference>
<protein>
    <recommendedName>
        <fullName evidence="4 8">Transcription elongation factor SPT4</fullName>
    </recommendedName>
</protein>
<evidence type="ECO:0000256" key="2">
    <source>
        <dbReference type="ARBA" id="ARBA00004584"/>
    </source>
</evidence>